<dbReference type="GO" id="GO:0002055">
    <property type="term" value="F:adenine binding"/>
    <property type="evidence" value="ECO:0007669"/>
    <property type="project" value="TreeGrafter"/>
</dbReference>
<evidence type="ECO:0000256" key="11">
    <source>
        <dbReference type="HAMAP-Rule" id="MF_00004"/>
    </source>
</evidence>
<dbReference type="PANTHER" id="PTHR32315:SF3">
    <property type="entry name" value="ADENINE PHOSPHORIBOSYLTRANSFERASE"/>
    <property type="match status" value="1"/>
</dbReference>
<evidence type="ECO:0000256" key="9">
    <source>
        <dbReference type="ARBA" id="ARBA00022679"/>
    </source>
</evidence>
<dbReference type="InterPro" id="IPR050054">
    <property type="entry name" value="UPRTase/APRTase"/>
</dbReference>
<reference evidence="13 14" key="1">
    <citation type="submission" date="2017-02" db="EMBL/GenBank/DDBJ databases">
        <title>Delving into the versatile metabolic prowess of the omnipresent phylum Bacteroidetes.</title>
        <authorList>
            <person name="Nobu M.K."/>
            <person name="Mei R."/>
            <person name="Narihiro T."/>
            <person name="Kuroda K."/>
            <person name="Liu W.-T."/>
        </authorList>
    </citation>
    <scope>NUCLEOTIDE SEQUENCE [LARGE SCALE GENOMIC DNA]</scope>
    <source>
        <strain evidence="13">ADurb.Bin417</strain>
    </source>
</reference>
<dbReference type="NCBIfam" id="NF002634">
    <property type="entry name" value="PRK02304.1-3"/>
    <property type="match status" value="1"/>
</dbReference>
<proteinExistence type="inferred from homology"/>
<dbReference type="InterPro" id="IPR000836">
    <property type="entry name" value="PRTase_dom"/>
</dbReference>
<name>A0A1V5MJU7_UNCT6</name>
<evidence type="ECO:0000256" key="4">
    <source>
        <dbReference type="ARBA" id="ARBA00004659"/>
    </source>
</evidence>
<dbReference type="GO" id="GO:0005737">
    <property type="term" value="C:cytoplasm"/>
    <property type="evidence" value="ECO:0007669"/>
    <property type="project" value="UniProtKB-SubCell"/>
</dbReference>
<comment type="function">
    <text evidence="2 11">Catalyzes a salvage reaction resulting in the formation of AMP, that is energically less costly than de novo synthesis.</text>
</comment>
<dbReference type="UniPathway" id="UPA00588">
    <property type="reaction ID" value="UER00646"/>
</dbReference>
<keyword evidence="8 11" id="KW-0328">Glycosyltransferase</keyword>
<dbReference type="Proteomes" id="UP000485484">
    <property type="component" value="Unassembled WGS sequence"/>
</dbReference>
<evidence type="ECO:0000256" key="1">
    <source>
        <dbReference type="ARBA" id="ARBA00000868"/>
    </source>
</evidence>
<dbReference type="NCBIfam" id="NF002636">
    <property type="entry name" value="PRK02304.1-5"/>
    <property type="match status" value="1"/>
</dbReference>
<dbReference type="FunFam" id="3.40.50.2020:FF:000021">
    <property type="entry name" value="Adenine phosphoribosyltransferase"/>
    <property type="match status" value="1"/>
</dbReference>
<keyword evidence="9 11" id="KW-0808">Transferase</keyword>
<evidence type="ECO:0000313" key="14">
    <source>
        <dbReference type="Proteomes" id="UP000485484"/>
    </source>
</evidence>
<feature type="domain" description="Phosphoribosyltransferase" evidence="12">
    <location>
        <begin position="36"/>
        <end position="132"/>
    </location>
</feature>
<comment type="subcellular location">
    <subcellularLocation>
        <location evidence="3 11">Cytoplasm</location>
    </subcellularLocation>
</comment>
<comment type="subunit">
    <text evidence="11">Homodimer.</text>
</comment>
<dbReference type="Gene3D" id="3.40.50.2020">
    <property type="match status" value="1"/>
</dbReference>
<evidence type="ECO:0000256" key="8">
    <source>
        <dbReference type="ARBA" id="ARBA00022676"/>
    </source>
</evidence>
<dbReference type="InterPro" id="IPR005764">
    <property type="entry name" value="Ade_phspho_trans"/>
</dbReference>
<evidence type="ECO:0000256" key="2">
    <source>
        <dbReference type="ARBA" id="ARBA00003968"/>
    </source>
</evidence>
<dbReference type="GO" id="GO:0003999">
    <property type="term" value="F:adenine phosphoribosyltransferase activity"/>
    <property type="evidence" value="ECO:0007669"/>
    <property type="project" value="UniProtKB-UniRule"/>
</dbReference>
<evidence type="ECO:0000256" key="7">
    <source>
        <dbReference type="ARBA" id="ARBA00022490"/>
    </source>
</evidence>
<dbReference type="GO" id="GO:0006166">
    <property type="term" value="P:purine ribonucleoside salvage"/>
    <property type="evidence" value="ECO:0007669"/>
    <property type="project" value="UniProtKB-UniRule"/>
</dbReference>
<evidence type="ECO:0000256" key="6">
    <source>
        <dbReference type="ARBA" id="ARBA00011893"/>
    </source>
</evidence>
<organism evidence="13 14">
    <name type="scientific">candidate division TA06 bacterium ADurb.Bin417</name>
    <dbReference type="NCBI Taxonomy" id="1852828"/>
    <lineage>
        <taxon>Bacteria</taxon>
        <taxon>Bacteria division TA06</taxon>
    </lineage>
</organism>
<dbReference type="EC" id="2.4.2.7" evidence="6 11"/>
<protein>
    <recommendedName>
        <fullName evidence="6 11">Adenine phosphoribosyltransferase</fullName>
        <shortName evidence="11">APRT</shortName>
        <ecNumber evidence="6 11">2.4.2.7</ecNumber>
    </recommendedName>
</protein>
<keyword evidence="10 11" id="KW-0660">Purine salvage</keyword>
<dbReference type="InterPro" id="IPR029057">
    <property type="entry name" value="PRTase-like"/>
</dbReference>
<dbReference type="EMBL" id="MWAK01000021">
    <property type="protein sequence ID" value="OPZ93498.1"/>
    <property type="molecule type" value="Genomic_DNA"/>
</dbReference>
<accession>A0A1V5MJU7</accession>
<dbReference type="NCBIfam" id="TIGR01090">
    <property type="entry name" value="apt"/>
    <property type="match status" value="1"/>
</dbReference>
<evidence type="ECO:0000256" key="10">
    <source>
        <dbReference type="ARBA" id="ARBA00022726"/>
    </source>
</evidence>
<comment type="caution">
    <text evidence="13">The sequence shown here is derived from an EMBL/GenBank/DDBJ whole genome shotgun (WGS) entry which is preliminary data.</text>
</comment>
<dbReference type="AlphaFoldDB" id="A0A1V5MJU7"/>
<dbReference type="GO" id="GO:0016208">
    <property type="term" value="F:AMP binding"/>
    <property type="evidence" value="ECO:0007669"/>
    <property type="project" value="TreeGrafter"/>
</dbReference>
<sequence length="174" mass="19015">MDEKRIKEFIRSIPDFPKPGILFRDITPLLAEPDVFRDVLKQLADACPLETEVVAGIESRGFIFGAAVAARLGKGFVPIRKPGKLPYLTTSVSYQLEYGTDTLEIHQDALADRRRVVLVDDLLATGGTAAAAHLFQQLAKVGGQVLKALFLVELRDLDGRARLAGRTVEALVGF</sequence>
<dbReference type="GO" id="GO:0044209">
    <property type="term" value="P:AMP salvage"/>
    <property type="evidence" value="ECO:0007669"/>
    <property type="project" value="UniProtKB-UniRule"/>
</dbReference>
<dbReference type="Pfam" id="PF00156">
    <property type="entry name" value="Pribosyltran"/>
    <property type="match status" value="1"/>
</dbReference>
<evidence type="ECO:0000259" key="12">
    <source>
        <dbReference type="Pfam" id="PF00156"/>
    </source>
</evidence>
<keyword evidence="7 11" id="KW-0963">Cytoplasm</keyword>
<evidence type="ECO:0000313" key="13">
    <source>
        <dbReference type="EMBL" id="OPZ93498.1"/>
    </source>
</evidence>
<dbReference type="CDD" id="cd06223">
    <property type="entry name" value="PRTases_typeI"/>
    <property type="match status" value="1"/>
</dbReference>
<dbReference type="HAMAP" id="MF_00004">
    <property type="entry name" value="Aden_phosphoribosyltr"/>
    <property type="match status" value="1"/>
</dbReference>
<dbReference type="PANTHER" id="PTHR32315">
    <property type="entry name" value="ADENINE PHOSPHORIBOSYLTRANSFERASE"/>
    <property type="match status" value="1"/>
</dbReference>
<comment type="pathway">
    <text evidence="4 11">Purine metabolism; AMP biosynthesis via salvage pathway; AMP from adenine: step 1/1.</text>
</comment>
<evidence type="ECO:0000256" key="5">
    <source>
        <dbReference type="ARBA" id="ARBA00008391"/>
    </source>
</evidence>
<evidence type="ECO:0000256" key="3">
    <source>
        <dbReference type="ARBA" id="ARBA00004496"/>
    </source>
</evidence>
<comment type="catalytic activity">
    <reaction evidence="1 11">
        <text>AMP + diphosphate = 5-phospho-alpha-D-ribose 1-diphosphate + adenine</text>
        <dbReference type="Rhea" id="RHEA:16609"/>
        <dbReference type="ChEBI" id="CHEBI:16708"/>
        <dbReference type="ChEBI" id="CHEBI:33019"/>
        <dbReference type="ChEBI" id="CHEBI:58017"/>
        <dbReference type="ChEBI" id="CHEBI:456215"/>
        <dbReference type="EC" id="2.4.2.7"/>
    </reaction>
</comment>
<dbReference type="GO" id="GO:0006168">
    <property type="term" value="P:adenine salvage"/>
    <property type="evidence" value="ECO:0007669"/>
    <property type="project" value="InterPro"/>
</dbReference>
<comment type="similarity">
    <text evidence="5 11">Belongs to the purine/pyrimidine phosphoribosyltransferase family.</text>
</comment>
<dbReference type="SUPFAM" id="SSF53271">
    <property type="entry name" value="PRTase-like"/>
    <property type="match status" value="1"/>
</dbReference>
<gene>
    <name evidence="11 13" type="primary">apt</name>
    <name evidence="13" type="ORF">BWY73_00286</name>
</gene>